<evidence type="ECO:0000313" key="4">
    <source>
        <dbReference type="Proteomes" id="UP000548476"/>
    </source>
</evidence>
<keyword evidence="4" id="KW-1185">Reference proteome</keyword>
<feature type="transmembrane region" description="Helical" evidence="1">
    <location>
        <begin position="51"/>
        <end position="71"/>
    </location>
</feature>
<gene>
    <name evidence="3" type="ORF">HNR73_006072</name>
</gene>
<dbReference type="Proteomes" id="UP000548476">
    <property type="component" value="Unassembled WGS sequence"/>
</dbReference>
<evidence type="ECO:0000259" key="2">
    <source>
        <dbReference type="Pfam" id="PF20698"/>
    </source>
</evidence>
<keyword evidence="1" id="KW-0812">Transmembrane</keyword>
<dbReference type="Pfam" id="PF20698">
    <property type="entry name" value="PIN-TPR-GreABC"/>
    <property type="match status" value="1"/>
</dbReference>
<keyword evidence="1" id="KW-1133">Transmembrane helix</keyword>
<comment type="caution">
    <text evidence="3">The sequence shown here is derived from an EMBL/GenBank/DDBJ whole genome shotgun (WGS) entry which is preliminary data.</text>
</comment>
<dbReference type="EMBL" id="JACHGT010000015">
    <property type="protein sequence ID" value="MBB6038192.1"/>
    <property type="molecule type" value="Genomic_DNA"/>
</dbReference>
<organism evidence="3 4">
    <name type="scientific">Phytomonospora endophytica</name>
    <dbReference type="NCBI Taxonomy" id="714109"/>
    <lineage>
        <taxon>Bacteria</taxon>
        <taxon>Bacillati</taxon>
        <taxon>Actinomycetota</taxon>
        <taxon>Actinomycetes</taxon>
        <taxon>Micromonosporales</taxon>
        <taxon>Micromonosporaceae</taxon>
        <taxon>Phytomonospora</taxon>
    </lineage>
</organism>
<dbReference type="InterPro" id="IPR048987">
    <property type="entry name" value="PIN-TPR-GreABC"/>
</dbReference>
<dbReference type="SUPFAM" id="SSF48452">
    <property type="entry name" value="TPR-like"/>
    <property type="match status" value="1"/>
</dbReference>
<keyword evidence="1" id="KW-0472">Membrane</keyword>
<name>A0A841FXD1_9ACTN</name>
<evidence type="ECO:0000256" key="1">
    <source>
        <dbReference type="SAM" id="Phobius"/>
    </source>
</evidence>
<dbReference type="Gene3D" id="1.25.40.10">
    <property type="entry name" value="Tetratricopeptide repeat domain"/>
    <property type="match status" value="1"/>
</dbReference>
<reference evidence="3 4" key="1">
    <citation type="submission" date="2020-08" db="EMBL/GenBank/DDBJ databases">
        <title>Genomic Encyclopedia of Type Strains, Phase IV (KMG-IV): sequencing the most valuable type-strain genomes for metagenomic binning, comparative biology and taxonomic classification.</title>
        <authorList>
            <person name="Goeker M."/>
        </authorList>
    </citation>
    <scope>NUCLEOTIDE SEQUENCE [LARGE SCALE GENOMIC DNA]</scope>
    <source>
        <strain evidence="3 4">YIM 65646</strain>
    </source>
</reference>
<accession>A0A841FXD1</accession>
<dbReference type="RefSeq" id="WP_184790984.1">
    <property type="nucleotide sequence ID" value="NZ_BONT01000047.1"/>
</dbReference>
<dbReference type="InterPro" id="IPR011990">
    <property type="entry name" value="TPR-like_helical_dom_sf"/>
</dbReference>
<dbReference type="AlphaFoldDB" id="A0A841FXD1"/>
<evidence type="ECO:0000313" key="3">
    <source>
        <dbReference type="EMBL" id="MBB6038192.1"/>
    </source>
</evidence>
<proteinExistence type="predicted"/>
<feature type="domain" description="PIN" evidence="2">
    <location>
        <begin position="820"/>
        <end position="955"/>
    </location>
</feature>
<protein>
    <submittedName>
        <fullName evidence="3">Tetratricopeptide (TPR) repeat protein</fullName>
    </submittedName>
</protein>
<sequence>MPKRSKLRFLPSFAMSAAFTAAGFVAAIAVNYLSSVANPPAWLSLIRDHPLIALGLFGLVMFALPTFNSIYERIGPDPASSDDLIGMEERIGSRFDTIEVGQLRDDERVLSRLPPYVELLLKSDMDRAGTWNLIAPFTDENVDPRQLAGEWSRAVPSAVSELSAQGCLVVAELLRAYGQPIGAIESIERALGLGVSSRPYWHFRCAQIVWQVEGEDSNRAAEYLNSALEIDPMYPLVNAALRCHQGAYADASQYLVTWNAATAWEQDAAAGVAASIAWRQGLQDEAILAIERIATSTSHAGLLLQLAQLLRYRSVRGNGDSRWKDAFRALDLALQARNSRRVWRGDSAEAVAAAAQAAIIVDDMPQVWSITRPEPEGTATKAEAGDPRVLPMAAAAAAQTGRLSQAREIADATDDGLAKLLIEAEIASSQSTVGNNNDAIAKWEEVLAASVSDEDKVQALRALALEGSTNQAAIEALKQRQSAAVEEIRLIEQVMTVRGSNADELLRQLESETQLASVRRAELLRADDKPLEAAEVLIDATERWENPRLLSMAIDSYMEAGEWERAAEAAQLVLADSGRLWAGRATVLRRLMVIQEVLKDWPKLAAVCRGLLEIDEQDDDARWSLAYAEFRNGEDRRAWETLRRLGSLRASTKHRAIFLLELARRFSDSEEMARTGLSQLQAFPDDEDIHAAVIHAISMRRDNADLPADVSREVSAAWSTFLELYPESTHFTAYTLPEDDHPLAEIETILQEQAATYERVLKMISDQLAPIGLLDRVVGKPYAAIFPYRPLGYHRIATVAQQDIDIELGHAREMRTRGCILDASALFTLALIPDVASTLIALIGRPAATAAAISDVLAADDYFSLPVAGTLGFDSKHGKIFAAGIEDDVRRRQHKQVRAMLDMVRSLRRIMHPAMIHLDSISSNGEPPWLLNLDAAKHANAALWCDDLGLRRLAHGLGVRTFGTVSLISVALERNIIDEENFSRIILALLREYVVDLPFDEQSLLSLAAGDEWEPRAAAVVLSRAAAWVKPESSVLVLRRALRNAPPVSLAAWLHSAFVGIKGAFGEADLRENLVGVIAAIMREAWAGPGHLGAAEVALNELVSDMAGEIVRAVLNDLWKYVSNRHSSEEAAMIFLYLAGQLDDTNRHYAMAVVLGTG</sequence>